<dbReference type="EMBL" id="QCYK01000001">
    <property type="protein sequence ID" value="PUZ29530.1"/>
    <property type="molecule type" value="Genomic_DNA"/>
</dbReference>
<dbReference type="InterPro" id="IPR036514">
    <property type="entry name" value="SGNH_hydro_sf"/>
</dbReference>
<dbReference type="Proteomes" id="UP000244450">
    <property type="component" value="Unassembled WGS sequence"/>
</dbReference>
<dbReference type="Pfam" id="PF13472">
    <property type="entry name" value="Lipase_GDSL_2"/>
    <property type="match status" value="1"/>
</dbReference>
<reference evidence="2 3" key="1">
    <citation type="submission" date="2018-04" db="EMBL/GenBank/DDBJ databases">
        <title>Chitinophaga fuyangensis sp. nov., isolated from soil in a chemical factory.</title>
        <authorList>
            <person name="Chen K."/>
        </authorList>
    </citation>
    <scope>NUCLEOTIDE SEQUENCE [LARGE SCALE GENOMIC DNA]</scope>
    <source>
        <strain evidence="2 3">LY-1</strain>
    </source>
</reference>
<dbReference type="Gene3D" id="3.40.50.1110">
    <property type="entry name" value="SGNH hydrolase"/>
    <property type="match status" value="1"/>
</dbReference>
<dbReference type="SUPFAM" id="SSF52266">
    <property type="entry name" value="SGNH hydrolase"/>
    <property type="match status" value="1"/>
</dbReference>
<keyword evidence="3" id="KW-1185">Reference proteome</keyword>
<comment type="caution">
    <text evidence="2">The sequence shown here is derived from an EMBL/GenBank/DDBJ whole genome shotgun (WGS) entry which is preliminary data.</text>
</comment>
<organism evidence="2 3">
    <name type="scientific">Chitinophaga parva</name>
    <dbReference type="NCBI Taxonomy" id="2169414"/>
    <lineage>
        <taxon>Bacteria</taxon>
        <taxon>Pseudomonadati</taxon>
        <taxon>Bacteroidota</taxon>
        <taxon>Chitinophagia</taxon>
        <taxon>Chitinophagales</taxon>
        <taxon>Chitinophagaceae</taxon>
        <taxon>Chitinophaga</taxon>
    </lineage>
</organism>
<accession>A0A2T7BPF9</accession>
<dbReference type="AlphaFoldDB" id="A0A2T7BPF9"/>
<feature type="domain" description="SGNH hydrolase-type esterase" evidence="1">
    <location>
        <begin position="13"/>
        <end position="192"/>
    </location>
</feature>
<name>A0A2T7BPF9_9BACT</name>
<proteinExistence type="predicted"/>
<dbReference type="OrthoDB" id="158267at2"/>
<evidence type="ECO:0000313" key="3">
    <source>
        <dbReference type="Proteomes" id="UP000244450"/>
    </source>
</evidence>
<gene>
    <name evidence="2" type="ORF">DCC81_08795</name>
</gene>
<evidence type="ECO:0000259" key="1">
    <source>
        <dbReference type="Pfam" id="PF13472"/>
    </source>
</evidence>
<dbReference type="InterPro" id="IPR013830">
    <property type="entry name" value="SGNH_hydro"/>
</dbReference>
<dbReference type="GO" id="GO:0016788">
    <property type="term" value="F:hydrolase activity, acting on ester bonds"/>
    <property type="evidence" value="ECO:0007669"/>
    <property type="project" value="UniProtKB-ARBA"/>
</dbReference>
<evidence type="ECO:0000313" key="2">
    <source>
        <dbReference type="EMBL" id="PUZ29530.1"/>
    </source>
</evidence>
<protein>
    <submittedName>
        <fullName evidence="2">Lysophospholipase</fullName>
    </submittedName>
</protein>
<dbReference type="CDD" id="cd01832">
    <property type="entry name" value="SGNH_hydrolase_like_1"/>
    <property type="match status" value="1"/>
</dbReference>
<sequence length="211" mass="23088">MSLTLPIHHTYLALGDSYTIGEMVPEDQRFPVQAASLLRAAGIPMDPPRIIARTGWTTDELAGAIREARVTDTYDLVTLLIGVNNQYRGRSVEDYAPEFRRLLIQAIHFAGGHASHVIVLSIPDWGVTPFARDRDGQKIAREIDAYNAANQRIAAELGAQYADITPGTRSAALDADLVAEDGLHPSGKAYEAWAKAIVPLMEQALREGISW</sequence>
<dbReference type="RefSeq" id="WP_108686167.1">
    <property type="nucleotide sequence ID" value="NZ_QCYK01000001.1"/>
</dbReference>